<dbReference type="Pfam" id="PF03659">
    <property type="entry name" value="Glyco_hydro_71"/>
    <property type="match status" value="1"/>
</dbReference>
<dbReference type="STRING" id="94208.A0A2S4KPU6"/>
<organism evidence="2 3">
    <name type="scientific">Tolypocladium paradoxum</name>
    <dbReference type="NCBI Taxonomy" id="94208"/>
    <lineage>
        <taxon>Eukaryota</taxon>
        <taxon>Fungi</taxon>
        <taxon>Dikarya</taxon>
        <taxon>Ascomycota</taxon>
        <taxon>Pezizomycotina</taxon>
        <taxon>Sordariomycetes</taxon>
        <taxon>Hypocreomycetidae</taxon>
        <taxon>Hypocreales</taxon>
        <taxon>Ophiocordycipitaceae</taxon>
        <taxon>Tolypocladium</taxon>
    </lineage>
</organism>
<dbReference type="OrthoDB" id="1046782at2759"/>
<name>A0A2S4KPU6_9HYPO</name>
<feature type="region of interest" description="Disordered" evidence="1">
    <location>
        <begin position="192"/>
        <end position="237"/>
    </location>
</feature>
<evidence type="ECO:0000313" key="2">
    <source>
        <dbReference type="EMBL" id="POR32211.1"/>
    </source>
</evidence>
<dbReference type="InterPro" id="IPR005197">
    <property type="entry name" value="Glyco_hydro_71"/>
</dbReference>
<accession>A0A2S4KPU6</accession>
<sequence length="237" mass="25633">MTRGSTRPHDGWLDLFKPFIAAYKDKAKSVNDYITEDKVIYWYRRTLRDLKCDSTDAISGRPANSGNYFQGRPNGWESMDDVVYVWWRRSSKKRAPSGPVRGQCKTENAPAGAHIFTVPAAVGPQTFKLTRGSGTVFEGTSLIDISNVCPCGIYNFNAYAGTLPAGFSGPLQSHGLASLSIGLHVTTCEAKPSLGTNPPGQVTATTTKPSQSPPTSTKTTSRPPVTIPPDGNEFPFS</sequence>
<gene>
    <name evidence="2" type="ORF">TPAR_07590</name>
</gene>
<keyword evidence="3" id="KW-1185">Reference proteome</keyword>
<dbReference type="EMBL" id="PKSG01000889">
    <property type="protein sequence ID" value="POR32211.1"/>
    <property type="molecule type" value="Genomic_DNA"/>
</dbReference>
<proteinExistence type="predicted"/>
<protein>
    <submittedName>
        <fullName evidence="2">Mutanase</fullName>
    </submittedName>
</protein>
<dbReference type="GO" id="GO:0051118">
    <property type="term" value="F:glucan endo-1,3-alpha-glucosidase activity"/>
    <property type="evidence" value="ECO:0007669"/>
    <property type="project" value="InterPro"/>
</dbReference>
<evidence type="ECO:0000313" key="3">
    <source>
        <dbReference type="Proteomes" id="UP000237481"/>
    </source>
</evidence>
<reference evidence="2 3" key="1">
    <citation type="submission" date="2018-01" db="EMBL/GenBank/DDBJ databases">
        <title>Harnessing the power of phylogenomics to disentangle the directionality and signatures of interkingdom host jumping in the parasitic fungal genus Tolypocladium.</title>
        <authorList>
            <person name="Quandt C.A."/>
            <person name="Patterson W."/>
            <person name="Spatafora J.W."/>
        </authorList>
    </citation>
    <scope>NUCLEOTIDE SEQUENCE [LARGE SCALE GENOMIC DNA]</scope>
    <source>
        <strain evidence="2 3">NRBC 100945</strain>
    </source>
</reference>
<dbReference type="AlphaFoldDB" id="A0A2S4KPU6"/>
<comment type="caution">
    <text evidence="2">The sequence shown here is derived from an EMBL/GenBank/DDBJ whole genome shotgun (WGS) entry which is preliminary data.</text>
</comment>
<evidence type="ECO:0000256" key="1">
    <source>
        <dbReference type="SAM" id="MobiDB-lite"/>
    </source>
</evidence>
<dbReference type="Proteomes" id="UP000237481">
    <property type="component" value="Unassembled WGS sequence"/>
</dbReference>
<feature type="compositionally biased region" description="Low complexity" evidence="1">
    <location>
        <begin position="203"/>
        <end position="224"/>
    </location>
</feature>